<evidence type="ECO:0000313" key="6">
    <source>
        <dbReference type="Proteomes" id="UP000198891"/>
    </source>
</evidence>
<evidence type="ECO:0000256" key="3">
    <source>
        <dbReference type="ARBA" id="ARBA00023326"/>
    </source>
</evidence>
<dbReference type="GO" id="GO:0004553">
    <property type="term" value="F:hydrolase activity, hydrolyzing O-glycosyl compounds"/>
    <property type="evidence" value="ECO:0007669"/>
    <property type="project" value="InterPro"/>
</dbReference>
<dbReference type="InterPro" id="IPR017853">
    <property type="entry name" value="GH"/>
</dbReference>
<gene>
    <name evidence="5" type="ORF">SAMN05216554_3506</name>
</gene>
<feature type="non-terminal residue" evidence="5">
    <location>
        <position position="1"/>
    </location>
</feature>
<feature type="domain" description="GH10" evidence="4">
    <location>
        <begin position="551"/>
        <end position="640"/>
    </location>
</feature>
<accession>A0A1H3SNG1</accession>
<sequence length="1163" mass="120935">EGARSLSLAYDVSGGQAEIQPVSSLVVPSGLYSALKLDLKGDGTWNTVYLTMTDSTGEVFIYRVDSINVTTWKTVTVDLTKAPVSSAGGNADKVLDGPIALTKIYLTRNGSQPPTGTVLLDNIRVVGDGWSVPASSRSYFTPSNGESTSFTFSAGSVGDYALQLKDSSGRVRVLSGTVSAAGTQSVDWDGKDAGGSQLLGVVNAVLSYDSVPDGVLAAQPVSGGVVGITTVAEPVGAAALLLDFEDSGASWKKTAGSVTLGGSTSRTQGATSLSLAYDVSGGPAEIRPVATPISAPMNAFSALKVDLKGDGTWNTVYLNVTDATGEVFNYRVDSMNVTTWKTVSVDLTVAPSTTSGGNADKVLDAPIAVTKIYLTRNGTQPATGTIFLDNIRAVGDGWTSPTSVNPNNQDNFVPSAGQSTEVRFSSATSGDYELVVYDSTGLSRTFRGTAASPGMISLIWDGRSDSGTVMAGSISGRLSNDTSADGTLSTTSRSIGVTPYLTGIAARIEDPNNPSLVGVSADIAYAALPVDANARAKLAEDAFVHYDREEFGWDTIEPSKGYFTWGRSDQTVAAATARNLAIVGRLGFSAHWASSAPVGTPEADIASYPPSNLNDYVAYARAVVNRYKADVHVWEVWNEPNGPLFWRPAEDPVAYANMLKATYAAIKAEDPTAIVISGGLAGFDYDFMEVLRQQGALSSFDAFGLHTFVNNAPEKSQSGTWIDSAESYLAKYAPGKKIWITELAWSTCTPGAGCDSGVTEAQQASYLSRAYLDAAARGIAGIVWWNLVEFGNTNNKLDNYGLVDRSGRAKPAYTALAKVGAALDGTTTAGVIAPTADGGSLLLSDMADSSSGSLVNLNGTTSTLSFGSGRHGGVAGASVAYNFGARGTGVRYDMNYPIVGQPTAVSVWTYGDSTNSPIYLKVTDATGESFAGLIGNSAGPVWKRMSLFLDGSNPDFTHSGGDNDGTIDFPIKVTAITIYKSTVSGQASGRVYLDDLSAHFGPITRGVIAVGNGVTTKAIYSLNSTTATIPVTGATAFLRVGKSATPLTISGGGVSVTYGQDPIFVTSAPGVSAVASRTGDAVTFTWDNGDRSDVSISVVSSTGSVVKTLRTHTLYDSGTAKVVWDGTNSGGVATGAGDYRFRLTVYSLNGRSSTVYVPITRTN</sequence>
<dbReference type="STRING" id="381665.SAMN05216554_3506"/>
<keyword evidence="3" id="KW-0624">Polysaccharide degradation</keyword>
<dbReference type="InterPro" id="IPR001000">
    <property type="entry name" value="GH10_dom"/>
</dbReference>
<keyword evidence="5" id="KW-0858">Xylan degradation</keyword>
<evidence type="ECO:0000259" key="4">
    <source>
        <dbReference type="Pfam" id="PF00331"/>
    </source>
</evidence>
<evidence type="ECO:0000256" key="2">
    <source>
        <dbReference type="ARBA" id="ARBA00023277"/>
    </source>
</evidence>
<dbReference type="PANTHER" id="PTHR12631">
    <property type="entry name" value="ALPHA-L-IDURONIDASE"/>
    <property type="match status" value="1"/>
</dbReference>
<dbReference type="PANTHER" id="PTHR12631:SF10">
    <property type="entry name" value="BETA-XYLOSIDASE-LIKE PROTEIN-RELATED"/>
    <property type="match status" value="1"/>
</dbReference>
<proteinExistence type="predicted"/>
<dbReference type="SUPFAM" id="SSF51445">
    <property type="entry name" value="(Trans)glycosidases"/>
    <property type="match status" value="1"/>
</dbReference>
<dbReference type="Pfam" id="PF00331">
    <property type="entry name" value="Glyco_hydro_10"/>
    <property type="match status" value="1"/>
</dbReference>
<dbReference type="InterPro" id="IPR051923">
    <property type="entry name" value="Glycosyl_Hydrolase_39"/>
</dbReference>
<dbReference type="AlphaFoldDB" id="A0A1H3SNG1"/>
<keyword evidence="1 5" id="KW-0378">Hydrolase</keyword>
<evidence type="ECO:0000256" key="1">
    <source>
        <dbReference type="ARBA" id="ARBA00022801"/>
    </source>
</evidence>
<name>A0A1H3SNG1_9MICO</name>
<dbReference type="GO" id="GO:0045493">
    <property type="term" value="P:xylan catabolic process"/>
    <property type="evidence" value="ECO:0007669"/>
    <property type="project" value="UniProtKB-KW"/>
</dbReference>
<dbReference type="Gene3D" id="2.60.40.4070">
    <property type="match status" value="1"/>
</dbReference>
<evidence type="ECO:0000313" key="5">
    <source>
        <dbReference type="EMBL" id="SDZ39240.1"/>
    </source>
</evidence>
<dbReference type="Proteomes" id="UP000198891">
    <property type="component" value="Unassembled WGS sequence"/>
</dbReference>
<protein>
    <submittedName>
        <fullName evidence="5">Endo-1,4-beta-xylanase, GH35 family</fullName>
    </submittedName>
</protein>
<organism evidence="5 6">
    <name type="scientific">Herbiconiux ginsengi</name>
    <dbReference type="NCBI Taxonomy" id="381665"/>
    <lineage>
        <taxon>Bacteria</taxon>
        <taxon>Bacillati</taxon>
        <taxon>Actinomycetota</taxon>
        <taxon>Actinomycetes</taxon>
        <taxon>Micrococcales</taxon>
        <taxon>Microbacteriaceae</taxon>
        <taxon>Herbiconiux</taxon>
    </lineage>
</organism>
<keyword evidence="2" id="KW-0119">Carbohydrate metabolism</keyword>
<keyword evidence="6" id="KW-1185">Reference proteome</keyword>
<keyword evidence="5" id="KW-0326">Glycosidase</keyword>
<dbReference type="Gene3D" id="3.20.20.80">
    <property type="entry name" value="Glycosidases"/>
    <property type="match status" value="1"/>
</dbReference>
<reference evidence="5 6" key="1">
    <citation type="submission" date="2016-10" db="EMBL/GenBank/DDBJ databases">
        <authorList>
            <person name="de Groot N.N."/>
        </authorList>
    </citation>
    <scope>NUCLEOTIDE SEQUENCE [LARGE SCALE GENOMIC DNA]</scope>
    <source>
        <strain evidence="5 6">CGMCC 4.3491</strain>
    </source>
</reference>
<dbReference type="EMBL" id="FNPZ01000004">
    <property type="protein sequence ID" value="SDZ39240.1"/>
    <property type="molecule type" value="Genomic_DNA"/>
</dbReference>
<dbReference type="OrthoDB" id="9776971at2"/>